<dbReference type="OrthoDB" id="5835829at2759"/>
<dbReference type="SUPFAM" id="SSF53756">
    <property type="entry name" value="UDP-Glycosyltransferase/glycogen phosphorylase"/>
    <property type="match status" value="1"/>
</dbReference>
<feature type="domain" description="Glycosyltransferase family 28 N-terminal" evidence="2">
    <location>
        <begin position="304"/>
        <end position="422"/>
    </location>
</feature>
<sequence length="482" mass="53185">MLAKARALQAKMQREDGIGNAVRSFYRHLPKMQCAFTPEHVATKWLQEDKIAICDGCAFMLRERTSQPIVDYHAVEYGIKGPSSALSGMSKGAGAFVHELGGAMKDFVSKPVRGMKEDGLKGAGIGLARGVRNLVVRPIRGVAQFVDHVAVGAYNQNPAHKRAQPRLDERIRLRKEVDLTSTASYVDVSLSPEDKAKAEQILQGLRDHQSIEDIREHLTLADLEEIEESRPPPTELDDDDDGDESIGPVSEVLRSTSHGTFHMANLNADKATHARRAFSRRSSSQFAVVHDDWEDLTIPLKIQIALLVVGTASDVEAFVAVGKSLVGDGHRVRVAAAPRFKDFIEAHDLEFFPLDGNPTSGQEQMTAITSGVTHEAWTDLYAYGVSTWRAVKSQGFRADAIIAHPDVGFHQHLAERLGAPLHLLSGIPYSPTADMPHPLIETMAHETQQNNYFSYTAVQKVLWAAVKDVVNRFRVNELKLEP</sequence>
<dbReference type="PANTHER" id="PTHR48050">
    <property type="entry name" value="STEROL 3-BETA-GLUCOSYLTRANSFERASE"/>
    <property type="match status" value="1"/>
</dbReference>
<evidence type="ECO:0000313" key="3">
    <source>
        <dbReference type="EMBL" id="KAF0708711.1"/>
    </source>
</evidence>
<dbReference type="Pfam" id="PF03033">
    <property type="entry name" value="Glyco_transf_28"/>
    <property type="match status" value="1"/>
</dbReference>
<reference evidence="3" key="1">
    <citation type="submission" date="2019-06" db="EMBL/GenBank/DDBJ databases">
        <title>Genomics analysis of Aphanomyces spp. identifies a new class of oomycete effector associated with host adaptation.</title>
        <authorList>
            <person name="Gaulin E."/>
        </authorList>
    </citation>
    <scope>NUCLEOTIDE SEQUENCE</scope>
    <source>
        <strain evidence="3">CBS 578.67</strain>
    </source>
</reference>
<dbReference type="EMBL" id="VJMH01002453">
    <property type="protein sequence ID" value="KAF0708711.1"/>
    <property type="molecule type" value="Genomic_DNA"/>
</dbReference>
<accession>A0A6A4ZJJ7</accession>
<dbReference type="InterPro" id="IPR050426">
    <property type="entry name" value="Glycosyltransferase_28"/>
</dbReference>
<dbReference type="PANTHER" id="PTHR48050:SF13">
    <property type="entry name" value="STEROL 3-BETA-GLUCOSYLTRANSFERASE UGT80A2"/>
    <property type="match status" value="1"/>
</dbReference>
<dbReference type="Gene3D" id="3.40.50.2000">
    <property type="entry name" value="Glycogen Phosphorylase B"/>
    <property type="match status" value="1"/>
</dbReference>
<dbReference type="AlphaFoldDB" id="A0A6A4ZJJ7"/>
<feature type="region of interest" description="Disordered" evidence="1">
    <location>
        <begin position="222"/>
        <end position="247"/>
    </location>
</feature>
<evidence type="ECO:0000256" key="1">
    <source>
        <dbReference type="SAM" id="MobiDB-lite"/>
    </source>
</evidence>
<feature type="compositionally biased region" description="Acidic residues" evidence="1">
    <location>
        <begin position="235"/>
        <end position="244"/>
    </location>
</feature>
<protein>
    <recommendedName>
        <fullName evidence="2">Glycosyltransferase family 28 N-terminal domain-containing protein</fullName>
    </recommendedName>
</protein>
<gene>
    <name evidence="3" type="ORF">As57867_006227</name>
</gene>
<comment type="caution">
    <text evidence="3">The sequence shown here is derived from an EMBL/GenBank/DDBJ whole genome shotgun (WGS) entry which is preliminary data.</text>
</comment>
<dbReference type="GO" id="GO:0016758">
    <property type="term" value="F:hexosyltransferase activity"/>
    <property type="evidence" value="ECO:0007669"/>
    <property type="project" value="InterPro"/>
</dbReference>
<organism evidence="3">
    <name type="scientific">Aphanomyces stellatus</name>
    <dbReference type="NCBI Taxonomy" id="120398"/>
    <lineage>
        <taxon>Eukaryota</taxon>
        <taxon>Sar</taxon>
        <taxon>Stramenopiles</taxon>
        <taxon>Oomycota</taxon>
        <taxon>Saprolegniomycetes</taxon>
        <taxon>Saprolegniales</taxon>
        <taxon>Verrucalvaceae</taxon>
        <taxon>Aphanomyces</taxon>
    </lineage>
</organism>
<dbReference type="InterPro" id="IPR004276">
    <property type="entry name" value="GlycoTrans_28_N"/>
</dbReference>
<dbReference type="GO" id="GO:0005975">
    <property type="term" value="P:carbohydrate metabolic process"/>
    <property type="evidence" value="ECO:0007669"/>
    <property type="project" value="InterPro"/>
</dbReference>
<name>A0A6A4ZJJ7_9STRA</name>
<evidence type="ECO:0000259" key="2">
    <source>
        <dbReference type="Pfam" id="PF03033"/>
    </source>
</evidence>
<feature type="non-terminal residue" evidence="3">
    <location>
        <position position="482"/>
    </location>
</feature>
<proteinExistence type="predicted"/>